<keyword evidence="2" id="KW-0540">Nuclease</keyword>
<comment type="caution">
    <text evidence="9">The sequence shown here is derived from an EMBL/GenBank/DDBJ whole genome shotgun (WGS) entry which is preliminary data.</text>
</comment>
<dbReference type="SUPFAM" id="SSF48537">
    <property type="entry name" value="Phospholipase C/P1 nuclease"/>
    <property type="match status" value="1"/>
</dbReference>
<evidence type="ECO:0000256" key="5">
    <source>
        <dbReference type="ARBA" id="ARBA00022801"/>
    </source>
</evidence>
<keyword evidence="7" id="KW-0325">Glycoprotein</keyword>
<evidence type="ECO:0000256" key="3">
    <source>
        <dbReference type="ARBA" id="ARBA00022723"/>
    </source>
</evidence>
<comment type="similarity">
    <text evidence="1">Belongs to the nuclease type I family.</text>
</comment>
<evidence type="ECO:0000256" key="1">
    <source>
        <dbReference type="ARBA" id="ARBA00009547"/>
    </source>
</evidence>
<reference evidence="9 10" key="1">
    <citation type="submission" date="2015-07" db="EMBL/GenBank/DDBJ databases">
        <title>Comparative genomics of the Sigatoka disease complex on banana suggests a link between parallel evolutionary changes in Pseudocercospora fijiensis and Pseudocercospora eumusae and increased virulence on the banana host.</title>
        <authorList>
            <person name="Chang T.-C."/>
            <person name="Salvucci A."/>
            <person name="Crous P.W."/>
            <person name="Stergiopoulos I."/>
        </authorList>
    </citation>
    <scope>NUCLEOTIDE SEQUENCE [LARGE SCALE GENOMIC DNA]</scope>
    <source>
        <strain evidence="9 10">CBS 116634</strain>
    </source>
</reference>
<protein>
    <submittedName>
        <fullName evidence="9">Uncharacterized protein</fullName>
    </submittedName>
</protein>
<dbReference type="STRING" id="113226.A0A139I3N2"/>
<keyword evidence="3" id="KW-0479">Metal-binding</keyword>
<dbReference type="AlphaFoldDB" id="A0A139I3N2"/>
<keyword evidence="4" id="KW-0255">Endonuclease</keyword>
<keyword evidence="5" id="KW-0378">Hydrolase</keyword>
<evidence type="ECO:0000256" key="6">
    <source>
        <dbReference type="ARBA" id="ARBA00023157"/>
    </source>
</evidence>
<evidence type="ECO:0000256" key="4">
    <source>
        <dbReference type="ARBA" id="ARBA00022759"/>
    </source>
</evidence>
<dbReference type="Proteomes" id="UP000073492">
    <property type="component" value="Unassembled WGS sequence"/>
</dbReference>
<dbReference type="PANTHER" id="PTHR33146">
    <property type="entry name" value="ENDONUCLEASE 4"/>
    <property type="match status" value="1"/>
</dbReference>
<dbReference type="GO" id="GO:0046872">
    <property type="term" value="F:metal ion binding"/>
    <property type="evidence" value="ECO:0007669"/>
    <property type="project" value="UniProtKB-KW"/>
</dbReference>
<name>A0A139I3N2_9PEZI</name>
<sequence length="286" mass="32237">MDVCEPMHTSIRALGGNRFLVTFNGTETNMHQTWRIRGEQNGKVGFREPIDDWAICNWDIERGTYCPEKWAQSSNAIVCDYACGRYVNGSDVYKDGYARGAYHIVDLQLAKAAWRLAGWLNSLAGMYLNKDVAEVEGIENPIRGVDAYSSIRCIETCRSDMESASSCCSNLTAPVQVGCFERAPPVLLLLLHPAASLKPSWWKVQLVQERQQTAHKWLAKTGSLCCDLKKVLKLMHCGFPIKERTSMDFMQEIEVGTRELIKLVEAISDPNPPTQRDSGRYHQTRS</sequence>
<keyword evidence="6" id="KW-1015">Disulfide bond</keyword>
<dbReference type="OrthoDB" id="3628202at2759"/>
<evidence type="ECO:0000256" key="7">
    <source>
        <dbReference type="ARBA" id="ARBA00023180"/>
    </source>
</evidence>
<proteinExistence type="inferred from homology"/>
<dbReference type="Pfam" id="PF02265">
    <property type="entry name" value="S1-P1_nuclease"/>
    <property type="match status" value="1"/>
</dbReference>
<evidence type="ECO:0000256" key="2">
    <source>
        <dbReference type="ARBA" id="ARBA00022722"/>
    </source>
</evidence>
<evidence type="ECO:0000313" key="9">
    <source>
        <dbReference type="EMBL" id="KXT09311.1"/>
    </source>
</evidence>
<accession>A0A139I3N2</accession>
<dbReference type="GO" id="GO:0006308">
    <property type="term" value="P:DNA catabolic process"/>
    <property type="evidence" value="ECO:0007669"/>
    <property type="project" value="InterPro"/>
</dbReference>
<feature type="region of interest" description="Disordered" evidence="8">
    <location>
        <begin position="267"/>
        <end position="286"/>
    </location>
</feature>
<dbReference type="EMBL" id="LFZO01000354">
    <property type="protein sequence ID" value="KXT09311.1"/>
    <property type="molecule type" value="Genomic_DNA"/>
</dbReference>
<dbReference type="GO" id="GO:0003676">
    <property type="term" value="F:nucleic acid binding"/>
    <property type="evidence" value="ECO:0007669"/>
    <property type="project" value="InterPro"/>
</dbReference>
<dbReference type="GO" id="GO:0004519">
    <property type="term" value="F:endonuclease activity"/>
    <property type="evidence" value="ECO:0007669"/>
    <property type="project" value="UniProtKB-KW"/>
</dbReference>
<dbReference type="InterPro" id="IPR008947">
    <property type="entry name" value="PLipase_C/P1_nuclease_dom_sf"/>
</dbReference>
<keyword evidence="10" id="KW-1185">Reference proteome</keyword>
<organism evidence="9 10">
    <name type="scientific">Pseudocercospora musae</name>
    <dbReference type="NCBI Taxonomy" id="113226"/>
    <lineage>
        <taxon>Eukaryota</taxon>
        <taxon>Fungi</taxon>
        <taxon>Dikarya</taxon>
        <taxon>Ascomycota</taxon>
        <taxon>Pezizomycotina</taxon>
        <taxon>Dothideomycetes</taxon>
        <taxon>Dothideomycetidae</taxon>
        <taxon>Mycosphaerellales</taxon>
        <taxon>Mycosphaerellaceae</taxon>
        <taxon>Pseudocercospora</taxon>
    </lineage>
</organism>
<dbReference type="Gene3D" id="1.10.575.10">
    <property type="entry name" value="P1 Nuclease"/>
    <property type="match status" value="1"/>
</dbReference>
<dbReference type="GO" id="GO:0016788">
    <property type="term" value="F:hydrolase activity, acting on ester bonds"/>
    <property type="evidence" value="ECO:0007669"/>
    <property type="project" value="InterPro"/>
</dbReference>
<dbReference type="InterPro" id="IPR003154">
    <property type="entry name" value="S1/P1nuclease"/>
</dbReference>
<dbReference type="PANTHER" id="PTHR33146:SF26">
    <property type="entry name" value="ENDONUCLEASE 4"/>
    <property type="match status" value="1"/>
</dbReference>
<evidence type="ECO:0000256" key="8">
    <source>
        <dbReference type="SAM" id="MobiDB-lite"/>
    </source>
</evidence>
<gene>
    <name evidence="9" type="ORF">AC579_261</name>
</gene>
<evidence type="ECO:0000313" key="10">
    <source>
        <dbReference type="Proteomes" id="UP000073492"/>
    </source>
</evidence>